<accession>A0ABV6M1Z5</accession>
<dbReference type="PROSITE" id="PS51078">
    <property type="entry name" value="ICLR_ED"/>
    <property type="match status" value="1"/>
</dbReference>
<dbReference type="Proteomes" id="UP001589867">
    <property type="component" value="Unassembled WGS sequence"/>
</dbReference>
<keyword evidence="2" id="KW-0238">DNA-binding</keyword>
<proteinExistence type="predicted"/>
<keyword evidence="7" id="KW-1185">Reference proteome</keyword>
<comment type="caution">
    <text evidence="6">The sequence shown here is derived from an EMBL/GenBank/DDBJ whole genome shotgun (WGS) entry which is preliminary data.</text>
</comment>
<dbReference type="InterPro" id="IPR036388">
    <property type="entry name" value="WH-like_DNA-bd_sf"/>
</dbReference>
<evidence type="ECO:0000259" key="5">
    <source>
        <dbReference type="PROSITE" id="PS51078"/>
    </source>
</evidence>
<dbReference type="InterPro" id="IPR036390">
    <property type="entry name" value="WH_DNA-bd_sf"/>
</dbReference>
<evidence type="ECO:0000313" key="7">
    <source>
        <dbReference type="Proteomes" id="UP001589867"/>
    </source>
</evidence>
<dbReference type="InterPro" id="IPR005471">
    <property type="entry name" value="Tscrpt_reg_IclR_N"/>
</dbReference>
<feature type="domain" description="HTH iclR-type" evidence="4">
    <location>
        <begin position="13"/>
        <end position="73"/>
    </location>
</feature>
<dbReference type="PROSITE" id="PS51077">
    <property type="entry name" value="HTH_ICLR"/>
    <property type="match status" value="1"/>
</dbReference>
<name>A0ABV6M1Z5_9ACTN</name>
<dbReference type="Pfam" id="PF09339">
    <property type="entry name" value="HTH_IclR"/>
    <property type="match status" value="1"/>
</dbReference>
<dbReference type="RefSeq" id="WP_377250652.1">
    <property type="nucleotide sequence ID" value="NZ_JBHLUH010000020.1"/>
</dbReference>
<dbReference type="PANTHER" id="PTHR30136:SF24">
    <property type="entry name" value="HTH-TYPE TRANSCRIPTIONAL REPRESSOR ALLR"/>
    <property type="match status" value="1"/>
</dbReference>
<keyword evidence="3" id="KW-0804">Transcription</keyword>
<dbReference type="InterPro" id="IPR014757">
    <property type="entry name" value="Tscrpt_reg_IclR_C"/>
</dbReference>
<dbReference type="Gene3D" id="1.10.10.10">
    <property type="entry name" value="Winged helix-like DNA-binding domain superfamily/Winged helix DNA-binding domain"/>
    <property type="match status" value="1"/>
</dbReference>
<protein>
    <submittedName>
        <fullName evidence="6">IclR family transcriptional regulator</fullName>
    </submittedName>
</protein>
<dbReference type="InterPro" id="IPR050707">
    <property type="entry name" value="HTH_MetabolicPath_Reg"/>
</dbReference>
<evidence type="ECO:0000256" key="1">
    <source>
        <dbReference type="ARBA" id="ARBA00023015"/>
    </source>
</evidence>
<evidence type="ECO:0000313" key="6">
    <source>
        <dbReference type="EMBL" id="MFC0528725.1"/>
    </source>
</evidence>
<dbReference type="SUPFAM" id="SSF46785">
    <property type="entry name" value="Winged helix' DNA-binding domain"/>
    <property type="match status" value="1"/>
</dbReference>
<dbReference type="InterPro" id="IPR029016">
    <property type="entry name" value="GAF-like_dom_sf"/>
</dbReference>
<dbReference type="EMBL" id="JBHLUH010000020">
    <property type="protein sequence ID" value="MFC0528725.1"/>
    <property type="molecule type" value="Genomic_DNA"/>
</dbReference>
<feature type="domain" description="IclR-ED" evidence="5">
    <location>
        <begin position="74"/>
        <end position="256"/>
    </location>
</feature>
<reference evidence="6 7" key="1">
    <citation type="submission" date="2024-09" db="EMBL/GenBank/DDBJ databases">
        <authorList>
            <person name="Sun Q."/>
            <person name="Mori K."/>
        </authorList>
    </citation>
    <scope>NUCLEOTIDE SEQUENCE [LARGE SCALE GENOMIC DNA]</scope>
    <source>
        <strain evidence="6 7">TBRC 3947</strain>
    </source>
</reference>
<sequence>MTAPGEADKLDPRSVVGKIEIILDAFTMDDVELSLAELVRRTGLPRTTVHRICQVATTWGVLERSGADYRLGLRLFELGQRVPRQRILRDAARPYMQELLYRTRSVVHLAIVDGLDALVIERLSPFRQPTRLTQIAGRMPMHCTAVGKALLAYSHPHLVTEVLRAGLPRRTPRTITSALHLSRALERARETGTATEVEEMHVGYLAVGAPVLNSEKGAIAAISVTSALHTTTAEQLADLVKEAAAGIGTTLRSAYG</sequence>
<dbReference type="SMART" id="SM00346">
    <property type="entry name" value="HTH_ICLR"/>
    <property type="match status" value="1"/>
</dbReference>
<dbReference type="Pfam" id="PF01614">
    <property type="entry name" value="IclR_C"/>
    <property type="match status" value="1"/>
</dbReference>
<organism evidence="6 7">
    <name type="scientific">Phytohabitans kaempferiae</name>
    <dbReference type="NCBI Taxonomy" id="1620943"/>
    <lineage>
        <taxon>Bacteria</taxon>
        <taxon>Bacillati</taxon>
        <taxon>Actinomycetota</taxon>
        <taxon>Actinomycetes</taxon>
        <taxon>Micromonosporales</taxon>
        <taxon>Micromonosporaceae</taxon>
    </lineage>
</organism>
<dbReference type="SUPFAM" id="SSF55781">
    <property type="entry name" value="GAF domain-like"/>
    <property type="match status" value="1"/>
</dbReference>
<evidence type="ECO:0000256" key="2">
    <source>
        <dbReference type="ARBA" id="ARBA00023125"/>
    </source>
</evidence>
<keyword evidence="1" id="KW-0805">Transcription regulation</keyword>
<dbReference type="PANTHER" id="PTHR30136">
    <property type="entry name" value="HELIX-TURN-HELIX TRANSCRIPTIONAL REGULATOR, ICLR FAMILY"/>
    <property type="match status" value="1"/>
</dbReference>
<evidence type="ECO:0000256" key="3">
    <source>
        <dbReference type="ARBA" id="ARBA00023163"/>
    </source>
</evidence>
<evidence type="ECO:0000259" key="4">
    <source>
        <dbReference type="PROSITE" id="PS51077"/>
    </source>
</evidence>
<dbReference type="Gene3D" id="3.30.450.40">
    <property type="match status" value="1"/>
</dbReference>
<gene>
    <name evidence="6" type="ORF">ACFFIA_13745</name>
</gene>